<accession>A0A8B8TET8</accession>
<dbReference type="KEGG" id="cfr:102513602"/>
<dbReference type="Proteomes" id="UP000694856">
    <property type="component" value="Chromosome 8"/>
</dbReference>
<keyword evidence="1" id="KW-0732">Signal</keyword>
<sequence length="425" mass="48107">MAFLHPWACVLVSCISVSLVGEFNLSDLYPPLWNESPGQFSDYRVENGKHIIDPWVYPERMGMYKILVNKTASYFEKFAPDNEQNILWGLPLQHGWQYTTGRLVDPSGRTDCGYETGDHLCISVDSWWADMNYFLSALPFLGAVDSGIMGISSDQVTLSPPPKDQTKFCLDVSSCQSSFPQTMSKWNTFYKHLQLTSSSFDDLLKYLWDAHTSSLKDVYKVFEDRLEYYSEPEADFGRDWCVALDYLATSRFPTTFIRVSEFQKALPPRVLVSGDKAPFISNFTALQNTVLLGLNLLHKVDSATGFLLHVSYAFTGSGISNVAVNLKETVQGLRIWKRGMGEQGRSTGLKAKEVSLNLKGNGETLSNFPTQLQQFQKPQKVSRRLFSDEMEQVLEERLRGPESGGIFQRKADKMKPKIQKQRTGI</sequence>
<feature type="signal peptide" evidence="1">
    <location>
        <begin position="1"/>
        <end position="22"/>
    </location>
</feature>
<protein>
    <submittedName>
        <fullName evidence="3">Protein LEG1 homolog isoform X1</fullName>
    </submittedName>
</protein>
<dbReference type="Pfam" id="PF05612">
    <property type="entry name" value="Leg1"/>
    <property type="match status" value="1"/>
</dbReference>
<dbReference type="InterPro" id="IPR008499">
    <property type="entry name" value="Leg1"/>
</dbReference>
<evidence type="ECO:0000313" key="2">
    <source>
        <dbReference type="Proteomes" id="UP000694856"/>
    </source>
</evidence>
<dbReference type="PANTHER" id="PTHR18820:SF4">
    <property type="entry name" value="CHROMOSOME 6 OPEN READING FRAME 58"/>
    <property type="match status" value="1"/>
</dbReference>
<name>A0A8B8TET8_CAMFR</name>
<dbReference type="PANTHER" id="PTHR18820">
    <property type="entry name" value="LEG1"/>
    <property type="match status" value="1"/>
</dbReference>
<organism evidence="2 3">
    <name type="scientific">Camelus ferus</name>
    <name type="common">Wild bactrian camel</name>
    <name type="synonym">Camelus bactrianus ferus</name>
    <dbReference type="NCBI Taxonomy" id="419612"/>
    <lineage>
        <taxon>Eukaryota</taxon>
        <taxon>Metazoa</taxon>
        <taxon>Chordata</taxon>
        <taxon>Craniata</taxon>
        <taxon>Vertebrata</taxon>
        <taxon>Euteleostomi</taxon>
        <taxon>Mammalia</taxon>
        <taxon>Eutheria</taxon>
        <taxon>Laurasiatheria</taxon>
        <taxon>Artiodactyla</taxon>
        <taxon>Tylopoda</taxon>
        <taxon>Camelidae</taxon>
        <taxon>Camelus</taxon>
    </lineage>
</organism>
<reference evidence="3" key="1">
    <citation type="submission" date="2025-08" db="UniProtKB">
        <authorList>
            <consortium name="RefSeq"/>
        </authorList>
    </citation>
    <scope>IDENTIFICATION</scope>
    <source>
        <tissue evidence="3">Ear skin</tissue>
    </source>
</reference>
<feature type="chain" id="PRO_5034219729" evidence="1">
    <location>
        <begin position="23"/>
        <end position="425"/>
    </location>
</feature>
<dbReference type="AlphaFoldDB" id="A0A8B8TET8"/>
<dbReference type="CTD" id="101121610"/>
<evidence type="ECO:0000313" key="3">
    <source>
        <dbReference type="RefSeq" id="XP_032340746.1"/>
    </source>
</evidence>
<dbReference type="GeneID" id="102513602"/>
<dbReference type="RefSeq" id="XP_032340746.1">
    <property type="nucleotide sequence ID" value="XM_032484855.1"/>
</dbReference>
<keyword evidence="2" id="KW-1185">Reference proteome</keyword>
<proteinExistence type="predicted"/>
<evidence type="ECO:0000256" key="1">
    <source>
        <dbReference type="SAM" id="SignalP"/>
    </source>
</evidence>
<gene>
    <name evidence="3" type="primary">C8H6orf58</name>
</gene>
<dbReference type="GO" id="GO:0005615">
    <property type="term" value="C:extracellular space"/>
    <property type="evidence" value="ECO:0007669"/>
    <property type="project" value="TreeGrafter"/>
</dbReference>